<keyword evidence="7" id="KW-1185">Reference proteome</keyword>
<dbReference type="PANTHER" id="PTHR43788:SF8">
    <property type="entry name" value="DNA-BINDING PROTEIN SMUBP-2"/>
    <property type="match status" value="1"/>
</dbReference>
<evidence type="ECO:0000256" key="4">
    <source>
        <dbReference type="ARBA" id="ARBA00022840"/>
    </source>
</evidence>
<protein>
    <submittedName>
        <fullName evidence="6">TM0106 family RecB-like putative nuclease</fullName>
    </submittedName>
</protein>
<dbReference type="PANTHER" id="PTHR43788">
    <property type="entry name" value="DNA2/NAM7 HELICASE FAMILY MEMBER"/>
    <property type="match status" value="1"/>
</dbReference>
<evidence type="ECO:0000313" key="6">
    <source>
        <dbReference type="EMBL" id="GAA4787746.1"/>
    </source>
</evidence>
<evidence type="ECO:0000313" key="7">
    <source>
        <dbReference type="Proteomes" id="UP001500187"/>
    </source>
</evidence>
<evidence type="ECO:0000256" key="3">
    <source>
        <dbReference type="ARBA" id="ARBA00022806"/>
    </source>
</evidence>
<dbReference type="InterPro" id="IPR003593">
    <property type="entry name" value="AAA+_ATPase"/>
</dbReference>
<feature type="domain" description="AAA+ ATPase" evidence="5">
    <location>
        <begin position="844"/>
        <end position="1151"/>
    </location>
</feature>
<gene>
    <name evidence="6" type="ORF">GCM10023352_01720</name>
</gene>
<evidence type="ECO:0000256" key="1">
    <source>
        <dbReference type="ARBA" id="ARBA00022741"/>
    </source>
</evidence>
<proteinExistence type="predicted"/>
<name>A0ABP9AYG6_9MICC</name>
<dbReference type="SMART" id="SM00382">
    <property type="entry name" value="AAA"/>
    <property type="match status" value="1"/>
</dbReference>
<dbReference type="Pfam" id="PF13604">
    <property type="entry name" value="AAA_30"/>
    <property type="match status" value="1"/>
</dbReference>
<organism evidence="6 7">
    <name type="scientific">Rothia endophytica</name>
    <dbReference type="NCBI Taxonomy" id="1324766"/>
    <lineage>
        <taxon>Bacteria</taxon>
        <taxon>Bacillati</taxon>
        <taxon>Actinomycetota</taxon>
        <taxon>Actinomycetes</taxon>
        <taxon>Micrococcales</taxon>
        <taxon>Micrococcaceae</taxon>
        <taxon>Rothia</taxon>
    </lineage>
</organism>
<keyword evidence="4" id="KW-0067">ATP-binding</keyword>
<dbReference type="CDD" id="cd17934">
    <property type="entry name" value="DEXXQc_Upf1-like"/>
    <property type="match status" value="1"/>
</dbReference>
<keyword evidence="1" id="KW-0547">Nucleotide-binding</keyword>
<dbReference type="InterPro" id="IPR027417">
    <property type="entry name" value="P-loop_NTPase"/>
</dbReference>
<sequence length="1249" mass="136283">MFFTASEPSDTAGDAPLRPVFSASDLVKSAQCEFSVLHTADQKLGRVPRDEQVVNDSRARAATLGEAHEARVLADLVSTYGMWDGERGVYEVEPAATYTPEALKEKHEESLRALRAGADVVFQASFFDGEFHGRADFLVKQANGTYRVVDSKLARTARVTALLQLAAYADQLSQAGIEVDRHASLILGNGVESLHNLDTITPVFEEKRERLRVLLSLHCQRGREPVQWHSDPDYGRISRCGVCDECLLQVQEHRDIMLTQGMTARSRNLLIERHGVHRIEELAQLAGQPGLSGATRKFAEQAALQTGLAQPDASVAFESGGQQQSVSYKLLPKHSLGQLPRANSEDIFLSLRGDGLWRDESRPNGQHSWGLSYLLGLTSYSEPGQVPSFTPVWAHSRSEEKQLLLSFLNAVHQRRTDYPGLHIYHFGAQTKNALRQLAAQHSLGEDYIAELLRHNILVDLSEVLRRSLRVSAGTASLAGIEPLYMQGQSRAFEIPEGAYADLGTARASDDSQRVAAITSAVETDVQFDGVSLLGLRNWLLELAGRDARAETREPTPLVDVSELLVQSGKDEQETQVERTLQRFVAGVDMADALTRQKEAVAMVASATGYHRRERRQFWWDHFDRLTAPVDDWEETRDVLIFERVGVQEDWHKPAGARSLSRILAGTARLAPGSSLKVGDKNLFAMYARPLPEFLQQQTHQQALEYAALHEGVLPAPLERAGAFNSEILDLEEVEGEDALVRIRVRESLKGFGEGQPELYRALPLAVTPSTPIPTKAQEDSLLELASATAQSLPHLPQTAGTDLLLRASPRLKTGGQLPRPADFAQTHGSMATVQAIYSAVAELDRSFVAVQGPPGSGKTFVGSHVIGRLVAEGWKVGIVAQSHAVVENMLLGCIKNGGVEPEQVAKGLGKSQTPDFPWQEVRNPEVQRFMDGAGGRIFGGTAWDFASDRKFRAESLDLLVIDEAGQYSLANTLAVARSTKNLLLLGDPAQLPQVTQGTHPYPVDESALGWLSDGRTVLPETFGYFLDVSWRMHPALCAPVSALSYEGKLSSAPAGAERLLETWQPGVYVSEVEHSGNGTFSAEEAAEVVRLARSFLGHQWTPSLQEPESTRPLEPEDIIVVAAYNAQVETIREALLEAGLADEDGGVRVGTVDKFQGQEAPVVLVSMAASSAGDSPRGTDFLLSSNRLNVALSRGMWAAVVIKSASFTHFLPVSPEALALLGGFIKLTRSALPLPSCAALPKRPAREHN</sequence>
<dbReference type="RefSeq" id="WP_345443531.1">
    <property type="nucleotide sequence ID" value="NZ_BAABKP010000001.1"/>
</dbReference>
<keyword evidence="2" id="KW-0378">Hydrolase</keyword>
<dbReference type="SUPFAM" id="SSF52540">
    <property type="entry name" value="P-loop containing nucleoside triphosphate hydrolases"/>
    <property type="match status" value="1"/>
</dbReference>
<dbReference type="Pfam" id="PF13087">
    <property type="entry name" value="AAA_12"/>
    <property type="match status" value="1"/>
</dbReference>
<dbReference type="InterPro" id="IPR047187">
    <property type="entry name" value="SF1_C_Upf1"/>
</dbReference>
<reference evidence="7" key="1">
    <citation type="journal article" date="2019" name="Int. J. Syst. Evol. Microbiol.">
        <title>The Global Catalogue of Microorganisms (GCM) 10K type strain sequencing project: providing services to taxonomists for standard genome sequencing and annotation.</title>
        <authorList>
            <consortium name="The Broad Institute Genomics Platform"/>
            <consortium name="The Broad Institute Genome Sequencing Center for Infectious Disease"/>
            <person name="Wu L."/>
            <person name="Ma J."/>
        </authorList>
    </citation>
    <scope>NUCLEOTIDE SEQUENCE [LARGE SCALE GENOMIC DNA]</scope>
    <source>
        <strain evidence="7">JCM 18541</strain>
    </source>
</reference>
<comment type="caution">
    <text evidence="6">The sequence shown here is derived from an EMBL/GenBank/DDBJ whole genome shotgun (WGS) entry which is preliminary data.</text>
</comment>
<accession>A0ABP9AYG6</accession>
<dbReference type="InterPro" id="IPR041679">
    <property type="entry name" value="DNA2/NAM7-like_C"/>
</dbReference>
<evidence type="ECO:0000256" key="2">
    <source>
        <dbReference type="ARBA" id="ARBA00022801"/>
    </source>
</evidence>
<dbReference type="Proteomes" id="UP001500187">
    <property type="component" value="Unassembled WGS sequence"/>
</dbReference>
<evidence type="ECO:0000259" key="5">
    <source>
        <dbReference type="SMART" id="SM00382"/>
    </source>
</evidence>
<dbReference type="EMBL" id="BAABKP010000001">
    <property type="protein sequence ID" value="GAA4787746.1"/>
    <property type="molecule type" value="Genomic_DNA"/>
</dbReference>
<dbReference type="InterPro" id="IPR050534">
    <property type="entry name" value="Coronavir_polyprotein_1ab"/>
</dbReference>
<dbReference type="Gene3D" id="3.40.50.300">
    <property type="entry name" value="P-loop containing nucleotide triphosphate hydrolases"/>
    <property type="match status" value="2"/>
</dbReference>
<dbReference type="CDD" id="cd18808">
    <property type="entry name" value="SF1_C_Upf1"/>
    <property type="match status" value="1"/>
</dbReference>
<keyword evidence="3" id="KW-0347">Helicase</keyword>